<gene>
    <name evidence="1" type="ORF">UFOPK3773_01811</name>
</gene>
<dbReference type="EMBL" id="CAFBNF010000247">
    <property type="protein sequence ID" value="CAB4957960.1"/>
    <property type="molecule type" value="Genomic_DNA"/>
</dbReference>
<evidence type="ECO:0000313" key="1">
    <source>
        <dbReference type="EMBL" id="CAB4957960.1"/>
    </source>
</evidence>
<dbReference type="AlphaFoldDB" id="A0A6J7KPX4"/>
<reference evidence="1" key="1">
    <citation type="submission" date="2020-05" db="EMBL/GenBank/DDBJ databases">
        <authorList>
            <person name="Chiriac C."/>
            <person name="Salcher M."/>
            <person name="Ghai R."/>
            <person name="Kavagutti S V."/>
        </authorList>
    </citation>
    <scope>NUCLEOTIDE SEQUENCE</scope>
</reference>
<protein>
    <submittedName>
        <fullName evidence="1">Unannotated protein</fullName>
    </submittedName>
</protein>
<organism evidence="1">
    <name type="scientific">freshwater metagenome</name>
    <dbReference type="NCBI Taxonomy" id="449393"/>
    <lineage>
        <taxon>unclassified sequences</taxon>
        <taxon>metagenomes</taxon>
        <taxon>ecological metagenomes</taxon>
    </lineage>
</organism>
<accession>A0A6J7KPX4</accession>
<sequence>MEQPLEPAHELGLSDAQLGLSGGDIVGEGQRDALELVDELRGESGFELGYRAGMNLLESLPGLLVERRRLHLVEQLLHHAADAHHLGRLLDHLSEGACGVIAIAAGGGQRADRLPVGTHDEHV</sequence>
<proteinExistence type="predicted"/>
<name>A0A6J7KPX4_9ZZZZ</name>